<proteinExistence type="predicted"/>
<evidence type="ECO:0000313" key="2">
    <source>
        <dbReference type="EMBL" id="GAA4225953.1"/>
    </source>
</evidence>
<dbReference type="RefSeq" id="WP_344890205.1">
    <property type="nucleotide sequence ID" value="NZ_BAABAS010000004.1"/>
</dbReference>
<feature type="region of interest" description="Disordered" evidence="1">
    <location>
        <begin position="35"/>
        <end position="58"/>
    </location>
</feature>
<name>A0ABP8BTP8_9ACTN</name>
<dbReference type="EMBL" id="BAABAS010000004">
    <property type="protein sequence ID" value="GAA4225953.1"/>
    <property type="molecule type" value="Genomic_DNA"/>
</dbReference>
<dbReference type="Proteomes" id="UP001501710">
    <property type="component" value="Unassembled WGS sequence"/>
</dbReference>
<sequence>MHDALLYIGIALVGLGAAVAILRGEEGNRVEQLTDLDDPTYEPGRAEVPDGATQARHE</sequence>
<organism evidence="2 3">
    <name type="scientific">Actinomadura meridiana</name>
    <dbReference type="NCBI Taxonomy" id="559626"/>
    <lineage>
        <taxon>Bacteria</taxon>
        <taxon>Bacillati</taxon>
        <taxon>Actinomycetota</taxon>
        <taxon>Actinomycetes</taxon>
        <taxon>Streptosporangiales</taxon>
        <taxon>Thermomonosporaceae</taxon>
        <taxon>Actinomadura</taxon>
    </lineage>
</organism>
<evidence type="ECO:0000313" key="3">
    <source>
        <dbReference type="Proteomes" id="UP001501710"/>
    </source>
</evidence>
<keyword evidence="3" id="KW-1185">Reference proteome</keyword>
<protein>
    <recommendedName>
        <fullName evidence="4">Secreted protein</fullName>
    </recommendedName>
</protein>
<comment type="caution">
    <text evidence="2">The sequence shown here is derived from an EMBL/GenBank/DDBJ whole genome shotgun (WGS) entry which is preliminary data.</text>
</comment>
<evidence type="ECO:0000256" key="1">
    <source>
        <dbReference type="SAM" id="MobiDB-lite"/>
    </source>
</evidence>
<reference evidence="3" key="1">
    <citation type="journal article" date="2019" name="Int. J. Syst. Evol. Microbiol.">
        <title>The Global Catalogue of Microorganisms (GCM) 10K type strain sequencing project: providing services to taxonomists for standard genome sequencing and annotation.</title>
        <authorList>
            <consortium name="The Broad Institute Genomics Platform"/>
            <consortium name="The Broad Institute Genome Sequencing Center for Infectious Disease"/>
            <person name="Wu L."/>
            <person name="Ma J."/>
        </authorList>
    </citation>
    <scope>NUCLEOTIDE SEQUENCE [LARGE SCALE GENOMIC DNA]</scope>
    <source>
        <strain evidence="3">JCM 17440</strain>
    </source>
</reference>
<accession>A0ABP8BTP8</accession>
<evidence type="ECO:0008006" key="4">
    <source>
        <dbReference type="Google" id="ProtNLM"/>
    </source>
</evidence>
<gene>
    <name evidence="2" type="ORF">GCM10022254_09220</name>
</gene>